<reference evidence="1 2" key="1">
    <citation type="submission" date="2019-01" db="EMBL/GenBank/DDBJ databases">
        <authorList>
            <person name="Chen W.-M."/>
        </authorList>
    </citation>
    <scope>NUCLEOTIDE SEQUENCE [LARGE SCALE GENOMIC DNA]</scope>
    <source>
        <strain evidence="1 2">ICH-3</strain>
    </source>
</reference>
<evidence type="ECO:0008006" key="3">
    <source>
        <dbReference type="Google" id="ProtNLM"/>
    </source>
</evidence>
<proteinExistence type="predicted"/>
<organism evidence="1 2">
    <name type="scientific">Rubrivivax albus</name>
    <dbReference type="NCBI Taxonomy" id="2499835"/>
    <lineage>
        <taxon>Bacteria</taxon>
        <taxon>Pseudomonadati</taxon>
        <taxon>Pseudomonadota</taxon>
        <taxon>Betaproteobacteria</taxon>
        <taxon>Burkholderiales</taxon>
        <taxon>Sphaerotilaceae</taxon>
        <taxon>Rubrivivax</taxon>
    </lineage>
</organism>
<dbReference type="OrthoDB" id="9774747at2"/>
<protein>
    <recommendedName>
        <fullName evidence="3">Phosphohydrolase</fullName>
    </recommendedName>
</protein>
<dbReference type="AlphaFoldDB" id="A0A3S2TJZ9"/>
<dbReference type="RefSeq" id="WP_128200413.1">
    <property type="nucleotide sequence ID" value="NZ_SACT01000009.1"/>
</dbReference>
<dbReference type="SUPFAM" id="SSF109604">
    <property type="entry name" value="HD-domain/PDEase-like"/>
    <property type="match status" value="1"/>
</dbReference>
<evidence type="ECO:0000313" key="1">
    <source>
        <dbReference type="EMBL" id="RVT48868.1"/>
    </source>
</evidence>
<dbReference type="Gene3D" id="1.10.3210.10">
    <property type="entry name" value="Hypothetical protein af1432"/>
    <property type="match status" value="1"/>
</dbReference>
<evidence type="ECO:0000313" key="2">
    <source>
        <dbReference type="Proteomes" id="UP000288178"/>
    </source>
</evidence>
<dbReference type="Proteomes" id="UP000288178">
    <property type="component" value="Unassembled WGS sequence"/>
</dbReference>
<gene>
    <name evidence="1" type="ORF">ENE75_21155</name>
</gene>
<sequence length="417" mass="45392">MKLVPFSKEYLRLDVSLPFPLRDGSGNLLLAANQMIASESQLASLNKLNLFTGEQEATDWRRRVAEKVNGLVIGGADLNTIAQALPDQQSTSSTREDNEVPFAVELDTLLLQLDATLRQATPGSGWLERFAPPSQALQQLTRRRFDSVVYTMVQHASTMLERYSTHHAVLVASVAAEAARLMQWTAAEVDSLFSAGLSMNVAMTREQDMLLMQSGPLTPAQRDLVREHAVRGAMMLQAAGVKDLVWLDAVARHHLSEPNVPLAERSTGQRLAALIRRVDIFGAKLSRRAARSPMSPIQAAREACLGPDGKPDEIGGALLRAVGLYPPGSFVQLESGELGVVIARGRRANLPIVASLVGRSGLPLGEPAVRDTVDKRHAVKGAVLPDAVKVLPPHTRLLEIIRLKEQYRASEQDLLDA</sequence>
<dbReference type="EMBL" id="SACT01000009">
    <property type="protein sequence ID" value="RVT48868.1"/>
    <property type="molecule type" value="Genomic_DNA"/>
</dbReference>
<name>A0A3S2TJZ9_9BURK</name>
<keyword evidence="2" id="KW-1185">Reference proteome</keyword>
<accession>A0A3S2TJZ9</accession>
<comment type="caution">
    <text evidence="1">The sequence shown here is derived from an EMBL/GenBank/DDBJ whole genome shotgun (WGS) entry which is preliminary data.</text>
</comment>